<dbReference type="InParanoid" id="C4JE55"/>
<name>C4JE55_UNCRE</name>
<evidence type="ECO:0000313" key="2">
    <source>
        <dbReference type="EMBL" id="EEP75631.1"/>
    </source>
</evidence>
<sequence length="179" mass="19961">MTLNKQAASRFIKHGLVSLIYEMFGLLELTLLRRKAGNDKIDLERAEREAKERAMAQLRAAQLAKKQAAAAAAAVPASVPQKRPAEEEAEDASECDAEEDDKVDGDVGAATTTEEYINVNKDTANPRRKGKKRKNRPLDLPAGKPNLPQENKHMKRLRKQKRQKKPKKQKAQPAKQATT</sequence>
<dbReference type="KEGG" id="ure:UREG_00477"/>
<gene>
    <name evidence="2" type="ORF">UREG_00477</name>
</gene>
<dbReference type="EMBL" id="CH476615">
    <property type="protein sequence ID" value="EEP75631.1"/>
    <property type="molecule type" value="Genomic_DNA"/>
</dbReference>
<accession>C4JE55</accession>
<dbReference type="RefSeq" id="XP_002540964.1">
    <property type="nucleotide sequence ID" value="XM_002540918.1"/>
</dbReference>
<dbReference type="HOGENOM" id="CLU_1504548_0_0_1"/>
<dbReference type="VEuPathDB" id="FungiDB:UREG_00477"/>
<proteinExistence type="predicted"/>
<dbReference type="Proteomes" id="UP000002058">
    <property type="component" value="Unassembled WGS sequence"/>
</dbReference>
<dbReference type="eggNOG" id="KOG4835">
    <property type="taxonomic scope" value="Eukaryota"/>
</dbReference>
<feature type="compositionally biased region" description="Acidic residues" evidence="1">
    <location>
        <begin position="87"/>
        <end position="103"/>
    </location>
</feature>
<dbReference type="AlphaFoldDB" id="C4JE55"/>
<dbReference type="GeneID" id="8437275"/>
<protein>
    <submittedName>
        <fullName evidence="2">Uncharacterized protein</fullName>
    </submittedName>
</protein>
<dbReference type="OrthoDB" id="1421013at2759"/>
<feature type="compositionally biased region" description="Basic residues" evidence="1">
    <location>
        <begin position="126"/>
        <end position="135"/>
    </location>
</feature>
<feature type="compositionally biased region" description="Polar residues" evidence="1">
    <location>
        <begin position="110"/>
        <end position="123"/>
    </location>
</feature>
<evidence type="ECO:0000313" key="3">
    <source>
        <dbReference type="Proteomes" id="UP000002058"/>
    </source>
</evidence>
<reference evidence="3" key="1">
    <citation type="journal article" date="2009" name="Genome Res.">
        <title>Comparative genomic analyses of the human fungal pathogens Coccidioides and their relatives.</title>
        <authorList>
            <person name="Sharpton T.J."/>
            <person name="Stajich J.E."/>
            <person name="Rounsley S.D."/>
            <person name="Gardner M.J."/>
            <person name="Wortman J.R."/>
            <person name="Jordar V.S."/>
            <person name="Maiti R."/>
            <person name="Kodira C.D."/>
            <person name="Neafsey D.E."/>
            <person name="Zeng Q."/>
            <person name="Hung C.-Y."/>
            <person name="McMahan C."/>
            <person name="Muszewska A."/>
            <person name="Grynberg M."/>
            <person name="Mandel M.A."/>
            <person name="Kellner E.M."/>
            <person name="Barker B.M."/>
            <person name="Galgiani J.N."/>
            <person name="Orbach M.J."/>
            <person name="Kirkland T.N."/>
            <person name="Cole G.T."/>
            <person name="Henn M.R."/>
            <person name="Birren B.W."/>
            <person name="Taylor J.W."/>
        </authorList>
    </citation>
    <scope>NUCLEOTIDE SEQUENCE [LARGE SCALE GENOMIC DNA]</scope>
    <source>
        <strain evidence="3">UAMH 1704</strain>
    </source>
</reference>
<dbReference type="STRING" id="336963.C4JE55"/>
<evidence type="ECO:0000256" key="1">
    <source>
        <dbReference type="SAM" id="MobiDB-lite"/>
    </source>
</evidence>
<keyword evidence="3" id="KW-1185">Reference proteome</keyword>
<organism evidence="2 3">
    <name type="scientific">Uncinocarpus reesii (strain UAMH 1704)</name>
    <dbReference type="NCBI Taxonomy" id="336963"/>
    <lineage>
        <taxon>Eukaryota</taxon>
        <taxon>Fungi</taxon>
        <taxon>Dikarya</taxon>
        <taxon>Ascomycota</taxon>
        <taxon>Pezizomycotina</taxon>
        <taxon>Eurotiomycetes</taxon>
        <taxon>Eurotiomycetidae</taxon>
        <taxon>Onygenales</taxon>
        <taxon>Onygenaceae</taxon>
        <taxon>Uncinocarpus</taxon>
    </lineage>
</organism>
<feature type="region of interest" description="Disordered" evidence="1">
    <location>
        <begin position="66"/>
        <end position="179"/>
    </location>
</feature>
<feature type="compositionally biased region" description="Basic residues" evidence="1">
    <location>
        <begin position="153"/>
        <end position="170"/>
    </location>
</feature>